<feature type="transmembrane region" description="Helical" evidence="1">
    <location>
        <begin position="14"/>
        <end position="33"/>
    </location>
</feature>
<evidence type="ECO:0000313" key="2">
    <source>
        <dbReference type="EMBL" id="GEN75688.1"/>
    </source>
</evidence>
<dbReference type="Proteomes" id="UP000321863">
    <property type="component" value="Unassembled WGS sequence"/>
</dbReference>
<name>A0A511YKG2_9FLAO</name>
<feature type="transmembrane region" description="Helical" evidence="1">
    <location>
        <begin position="45"/>
        <end position="62"/>
    </location>
</feature>
<keyword evidence="1" id="KW-0812">Transmembrane</keyword>
<organism evidence="2 3">
    <name type="scientific">Chryseobacterium hagamense</name>
    <dbReference type="NCBI Taxonomy" id="395935"/>
    <lineage>
        <taxon>Bacteria</taxon>
        <taxon>Pseudomonadati</taxon>
        <taxon>Bacteroidota</taxon>
        <taxon>Flavobacteriia</taxon>
        <taxon>Flavobacteriales</taxon>
        <taxon>Weeksellaceae</taxon>
        <taxon>Chryseobacterium group</taxon>
        <taxon>Chryseobacterium</taxon>
    </lineage>
</organism>
<dbReference type="AlphaFoldDB" id="A0A511YKG2"/>
<gene>
    <name evidence="2" type="ORF">CHA01nite_14280</name>
</gene>
<evidence type="ECO:0000313" key="3">
    <source>
        <dbReference type="Proteomes" id="UP000321863"/>
    </source>
</evidence>
<protein>
    <submittedName>
        <fullName evidence="2">Uncharacterized protein</fullName>
    </submittedName>
</protein>
<dbReference type="RefSeq" id="WP_146940626.1">
    <property type="nucleotide sequence ID" value="NZ_BJYJ01000004.1"/>
</dbReference>
<proteinExistence type="predicted"/>
<sequence length="201" mass="22933">MNRPIKIIINGVDVLPYVFIILIIGGYIVLLLADKGFIPLKRTETMMVIYCSFYLLPVFNYFKIIHPPKGISFDDLISTADIRTPSFSYKGIVSSVKTISYVKFYFSEDTAYLYMRSMIKIYEGPISIKSLKNSQAGNFHITNFTKINNTEIKFGVESLTGTTSYHVSMNNISEKDLLLLKENFGKMGYELNEINNTKKVL</sequence>
<evidence type="ECO:0000256" key="1">
    <source>
        <dbReference type="SAM" id="Phobius"/>
    </source>
</evidence>
<comment type="caution">
    <text evidence="2">The sequence shown here is derived from an EMBL/GenBank/DDBJ whole genome shotgun (WGS) entry which is preliminary data.</text>
</comment>
<dbReference type="EMBL" id="BJYJ01000004">
    <property type="protein sequence ID" value="GEN75688.1"/>
    <property type="molecule type" value="Genomic_DNA"/>
</dbReference>
<dbReference type="OrthoDB" id="1257385at2"/>
<accession>A0A511YKG2</accession>
<keyword evidence="3" id="KW-1185">Reference proteome</keyword>
<keyword evidence="1" id="KW-0472">Membrane</keyword>
<reference evidence="2 3" key="1">
    <citation type="submission" date="2019-07" db="EMBL/GenBank/DDBJ databases">
        <title>Whole genome shotgun sequence of Chryseobacterium hagamense NBRC 105253.</title>
        <authorList>
            <person name="Hosoyama A."/>
            <person name="Uohara A."/>
            <person name="Ohji S."/>
            <person name="Ichikawa N."/>
        </authorList>
    </citation>
    <scope>NUCLEOTIDE SEQUENCE [LARGE SCALE GENOMIC DNA]</scope>
    <source>
        <strain evidence="2 3">NBRC 105253</strain>
    </source>
</reference>
<keyword evidence="1" id="KW-1133">Transmembrane helix</keyword>